<evidence type="ECO:0000313" key="3">
    <source>
        <dbReference type="Proteomes" id="UP000284379"/>
    </source>
</evidence>
<evidence type="ECO:0000313" key="2">
    <source>
        <dbReference type="EMBL" id="RHB31730.1"/>
    </source>
</evidence>
<dbReference type="AlphaFoldDB" id="A0A413VDU4"/>
<feature type="region of interest" description="Disordered" evidence="1">
    <location>
        <begin position="57"/>
        <end position="79"/>
    </location>
</feature>
<feature type="compositionally biased region" description="Basic residues" evidence="1">
    <location>
        <begin position="63"/>
        <end position="79"/>
    </location>
</feature>
<name>A0A413VDU4_9BACE</name>
<comment type="caution">
    <text evidence="2">The sequence shown here is derived from an EMBL/GenBank/DDBJ whole genome shotgun (WGS) entry which is preliminary data.</text>
</comment>
<accession>A0A413VDU4</accession>
<proteinExistence type="predicted"/>
<dbReference type="Proteomes" id="UP000284379">
    <property type="component" value="Unassembled WGS sequence"/>
</dbReference>
<gene>
    <name evidence="2" type="ORF">DW888_17515</name>
</gene>
<protein>
    <submittedName>
        <fullName evidence="2">Uncharacterized protein</fullName>
    </submittedName>
</protein>
<organism evidence="2 3">
    <name type="scientific">Bacteroides nordii</name>
    <dbReference type="NCBI Taxonomy" id="291645"/>
    <lineage>
        <taxon>Bacteria</taxon>
        <taxon>Pseudomonadati</taxon>
        <taxon>Bacteroidota</taxon>
        <taxon>Bacteroidia</taxon>
        <taxon>Bacteroidales</taxon>
        <taxon>Bacteroidaceae</taxon>
        <taxon>Bacteroides</taxon>
    </lineage>
</organism>
<dbReference type="EMBL" id="QSGO01000021">
    <property type="protein sequence ID" value="RHB31730.1"/>
    <property type="molecule type" value="Genomic_DNA"/>
</dbReference>
<evidence type="ECO:0000256" key="1">
    <source>
        <dbReference type="SAM" id="MobiDB-lite"/>
    </source>
</evidence>
<reference evidence="2 3" key="1">
    <citation type="submission" date="2018-08" db="EMBL/GenBank/DDBJ databases">
        <title>A genome reference for cultivated species of the human gut microbiota.</title>
        <authorList>
            <person name="Zou Y."/>
            <person name="Xue W."/>
            <person name="Luo G."/>
        </authorList>
    </citation>
    <scope>NUCLEOTIDE SEQUENCE [LARGE SCALE GENOMIC DNA]</scope>
    <source>
        <strain evidence="2 3">AM40-30BH</strain>
    </source>
</reference>
<sequence length="79" mass="9534">MLVTLLLLPKKKSFYVTFFLLHYFTDNQKKARYNIRNRVTFYKKNLAKHLLIQKKYLPLHPQSRNKHSKSKRNGNASKK</sequence>